<evidence type="ECO:0000256" key="3">
    <source>
        <dbReference type="ARBA" id="ARBA00006274"/>
    </source>
</evidence>
<dbReference type="InterPro" id="IPR036409">
    <property type="entry name" value="Aldolase_II/adducin_N_sf"/>
</dbReference>
<dbReference type="Pfam" id="PF00596">
    <property type="entry name" value="Aldolase_II"/>
    <property type="match status" value="1"/>
</dbReference>
<dbReference type="InterPro" id="IPR001303">
    <property type="entry name" value="Aldolase_II/adducin_N"/>
</dbReference>
<dbReference type="Pfam" id="PF24927">
    <property type="entry name" value="DUF7747"/>
    <property type="match status" value="1"/>
</dbReference>
<dbReference type="SUPFAM" id="SSF53639">
    <property type="entry name" value="AraD/HMP-PK domain-like"/>
    <property type="match status" value="1"/>
</dbReference>
<dbReference type="InterPro" id="IPR056649">
    <property type="entry name" value="DUF7747"/>
</dbReference>
<keyword evidence="8" id="KW-1185">Reference proteome</keyword>
<evidence type="ECO:0000256" key="2">
    <source>
        <dbReference type="ARBA" id="ARBA00004413"/>
    </source>
</evidence>
<comment type="similarity">
    <text evidence="3">Belongs to the aldolase class II family. Adducin subfamily.</text>
</comment>
<evidence type="ECO:0000256" key="4">
    <source>
        <dbReference type="ARBA" id="ARBA00023203"/>
    </source>
</evidence>
<dbReference type="FunFam" id="3.40.225.10:FF:000013">
    <property type="entry name" value="Class II aldolase"/>
    <property type="match status" value="1"/>
</dbReference>
<accession>A0A8S1EM42</accession>
<dbReference type="OrthoDB" id="5844422at2759"/>
<dbReference type="EMBL" id="CADEPM010000001">
    <property type="protein sequence ID" value="CAB3398859.1"/>
    <property type="molecule type" value="Genomic_DNA"/>
</dbReference>
<dbReference type="GO" id="GO:0051015">
    <property type="term" value="F:actin filament binding"/>
    <property type="evidence" value="ECO:0007669"/>
    <property type="project" value="TreeGrafter"/>
</dbReference>
<dbReference type="Proteomes" id="UP000494206">
    <property type="component" value="Unassembled WGS sequence"/>
</dbReference>
<sequence>MESTSQNEECDNEQDLLKRYKTVANRHCFLFDDAPLRHQIVKLMLMAEHRIIETNELPPELPEFYPCEVYPVEKRVDFATLCNDNLKPWNSKKRAESTIRSKTIIHYYKANERQELCNATKDDAEMFLKINSYTLPRCQALKKKIYQMFSTVDGARITPSVVLYTFDGTEPVPRFQPTKPSSKPLDDNIRKILEGYLKVVGPEQALRLMARDHQIPPEGMPTISQAKYCSRLLIRQNNKEIIREKPASKMVDYMYETPIDIPNEYEVASTSSDEPPTKMFSDGVLATSTVPNPDFDAILIPIADIPDDSTIPVDERALRNQLASLYRLVDRFKWSQAIYNHITVRLPGDHDEILINPFGMFYNEVTASSLIKVNLEGNVIDQGSTNFAINQAGYVLHSAIHAARREVQCVIHLHHPSVVAVSAMKCGFLPISQEAMIVGPVAYHDFCGILVNEAEKVSIVEDLGEKNVMILRNHGFVVAADSIEHAFSIAFHLVIACETQVKCTPNGDATNLHRPSQQAIDQAYQVASGGAGGVNRRDGEVRAGNWKKGELEWQAYMRALDRMGLQTGHRYR</sequence>
<protein>
    <recommendedName>
        <fullName evidence="6">Class II aldolase/adducin N-terminal domain-containing protein</fullName>
    </recommendedName>
</protein>
<dbReference type="AlphaFoldDB" id="A0A8S1EM42"/>
<organism evidence="7 8">
    <name type="scientific">Caenorhabditis bovis</name>
    <dbReference type="NCBI Taxonomy" id="2654633"/>
    <lineage>
        <taxon>Eukaryota</taxon>
        <taxon>Metazoa</taxon>
        <taxon>Ecdysozoa</taxon>
        <taxon>Nematoda</taxon>
        <taxon>Chromadorea</taxon>
        <taxon>Rhabditida</taxon>
        <taxon>Rhabditina</taxon>
        <taxon>Rhabditomorpha</taxon>
        <taxon>Rhabditoidea</taxon>
        <taxon>Rhabditidae</taxon>
        <taxon>Peloderinae</taxon>
        <taxon>Caenorhabditis</taxon>
    </lineage>
</organism>
<keyword evidence="5" id="KW-0963">Cytoplasm</keyword>
<dbReference type="SMART" id="SM01007">
    <property type="entry name" value="Aldolase_II"/>
    <property type="match status" value="1"/>
</dbReference>
<gene>
    <name evidence="7" type="ORF">CBOVIS_LOCUS2092</name>
</gene>
<evidence type="ECO:0000259" key="6">
    <source>
        <dbReference type="SMART" id="SM01007"/>
    </source>
</evidence>
<evidence type="ECO:0000256" key="1">
    <source>
        <dbReference type="ARBA" id="ARBA00004245"/>
    </source>
</evidence>
<proteinExistence type="inferred from homology"/>
<comment type="caution">
    <text evidence="7">The sequence shown here is derived from an EMBL/GenBank/DDBJ whole genome shotgun (WGS) entry which is preliminary data.</text>
</comment>
<dbReference type="GO" id="GO:0005856">
    <property type="term" value="C:cytoskeleton"/>
    <property type="evidence" value="ECO:0007669"/>
    <property type="project" value="UniProtKB-SubCell"/>
</dbReference>
<dbReference type="InterPro" id="IPR051017">
    <property type="entry name" value="Aldolase-II_Adducin_sf"/>
</dbReference>
<dbReference type="GO" id="GO:0005886">
    <property type="term" value="C:plasma membrane"/>
    <property type="evidence" value="ECO:0007669"/>
    <property type="project" value="UniProtKB-SubCell"/>
</dbReference>
<keyword evidence="4" id="KW-0009">Actin-binding</keyword>
<comment type="subcellular location">
    <subcellularLocation>
        <location evidence="2">Cell membrane</location>
        <topology evidence="2">Peripheral membrane protein</topology>
        <orientation evidence="2">Cytoplasmic side</orientation>
    </subcellularLocation>
    <subcellularLocation>
        <location evidence="1">Cytoplasm</location>
        <location evidence="1">Cytoskeleton</location>
    </subcellularLocation>
</comment>
<dbReference type="PANTHER" id="PTHR10672:SF42">
    <property type="entry name" value="ADDUCIN-RELATED PROTEIN 2"/>
    <property type="match status" value="1"/>
</dbReference>
<feature type="domain" description="Class II aldolase/adducin N-terminal" evidence="6">
    <location>
        <begin position="320"/>
        <end position="501"/>
    </location>
</feature>
<dbReference type="NCBIfam" id="NF005451">
    <property type="entry name" value="PRK07044.1"/>
    <property type="match status" value="1"/>
</dbReference>
<keyword evidence="5" id="KW-0206">Cytoskeleton</keyword>
<evidence type="ECO:0000313" key="7">
    <source>
        <dbReference type="EMBL" id="CAB3398859.1"/>
    </source>
</evidence>
<evidence type="ECO:0000313" key="8">
    <source>
        <dbReference type="Proteomes" id="UP000494206"/>
    </source>
</evidence>
<name>A0A8S1EM42_9PELO</name>
<evidence type="ECO:0000256" key="5">
    <source>
        <dbReference type="ARBA" id="ARBA00023212"/>
    </source>
</evidence>
<dbReference type="Gene3D" id="3.40.225.10">
    <property type="entry name" value="Class II aldolase/adducin N-terminal domain"/>
    <property type="match status" value="1"/>
</dbReference>
<reference evidence="7 8" key="1">
    <citation type="submission" date="2020-04" db="EMBL/GenBank/DDBJ databases">
        <authorList>
            <person name="Laetsch R D."/>
            <person name="Stevens L."/>
            <person name="Kumar S."/>
            <person name="Blaxter L. M."/>
        </authorList>
    </citation>
    <scope>NUCLEOTIDE SEQUENCE [LARGE SCALE GENOMIC DNA]</scope>
</reference>
<dbReference type="GO" id="GO:0014069">
    <property type="term" value="C:postsynaptic density"/>
    <property type="evidence" value="ECO:0007669"/>
    <property type="project" value="TreeGrafter"/>
</dbReference>
<dbReference type="PANTHER" id="PTHR10672">
    <property type="entry name" value="ADDUCIN"/>
    <property type="match status" value="1"/>
</dbReference>